<evidence type="ECO:0000256" key="1">
    <source>
        <dbReference type="ARBA" id="ARBA00005657"/>
    </source>
</evidence>
<gene>
    <name evidence="4" type="primary">rps12</name>
</gene>
<feature type="non-terminal residue" evidence="4">
    <location>
        <position position="145"/>
    </location>
</feature>
<reference evidence="4" key="1">
    <citation type="journal article" date="2011" name="Mol. Biol. Evol.">
        <title>The Organellar Genome and Metabolic Potential of the Hydrogen-Producing Mitochondrion of Nyctotherus ovalis.</title>
        <authorList>
            <person name="de Graaf R.M."/>
            <person name="Ricard G."/>
            <person name="van Alen T.A."/>
            <person name="Duarte I."/>
            <person name="Dutilh B.E."/>
            <person name="Burgtorf C."/>
            <person name="Kuiper J.W."/>
            <person name="van der Staay G.W."/>
            <person name="Tielens A.G."/>
            <person name="Huynen M.A."/>
            <person name="Hackstein J.H."/>
        </authorList>
    </citation>
    <scope>NUCLEOTIDE SEQUENCE</scope>
</reference>
<dbReference type="InterPro" id="IPR005679">
    <property type="entry name" value="Ribosomal_uS12_bac"/>
</dbReference>
<geneLocation type="mitochondrion" evidence="4"/>
<keyword evidence="4" id="KW-0496">Mitochondrion</keyword>
<dbReference type="AlphaFoldDB" id="F1AAL9"/>
<keyword evidence="2 4" id="KW-0689">Ribosomal protein</keyword>
<dbReference type="SUPFAM" id="SSF50249">
    <property type="entry name" value="Nucleic acid-binding proteins"/>
    <property type="match status" value="1"/>
</dbReference>
<sequence>MMGTITQHLGRSPRIKKRPHTRTFKLHDKPQILTLVWRVLTRSPKKPNSGKRRVAKARIKQVKIRDRVTVRMTGYDSFPRKYGRLLVEGGRANDVPGVTYRGVRGAHDYPPLVGKRLRRSFYGQRKPANEIVHIPKKFRALGSPD</sequence>
<dbReference type="InterPro" id="IPR006032">
    <property type="entry name" value="Ribosomal_uS12"/>
</dbReference>
<dbReference type="GO" id="GO:0006412">
    <property type="term" value="P:translation"/>
    <property type="evidence" value="ECO:0007669"/>
    <property type="project" value="InterPro"/>
</dbReference>
<dbReference type="PRINTS" id="PR01034">
    <property type="entry name" value="RIBOSOMALS12"/>
</dbReference>
<evidence type="ECO:0000313" key="4">
    <source>
        <dbReference type="EMBL" id="ADN85897.1"/>
    </source>
</evidence>
<dbReference type="GO" id="GO:0015935">
    <property type="term" value="C:small ribosomal subunit"/>
    <property type="evidence" value="ECO:0007669"/>
    <property type="project" value="InterPro"/>
</dbReference>
<dbReference type="Gene3D" id="2.40.50.140">
    <property type="entry name" value="Nucleic acid-binding proteins"/>
    <property type="match status" value="1"/>
</dbReference>
<dbReference type="EMBL" id="GU057832">
    <property type="protein sequence ID" value="ADN85897.1"/>
    <property type="molecule type" value="Genomic_DNA"/>
</dbReference>
<dbReference type="GO" id="GO:0003735">
    <property type="term" value="F:structural constituent of ribosome"/>
    <property type="evidence" value="ECO:0007669"/>
    <property type="project" value="InterPro"/>
</dbReference>
<keyword evidence="3" id="KW-0687">Ribonucleoprotein</keyword>
<proteinExistence type="inferred from homology"/>
<accession>F1AAL9</accession>
<organism evidence="4">
    <name type="scientific">Nyctotherus ovalis</name>
    <name type="common">Ciliate protozoan</name>
    <dbReference type="NCBI Taxonomy" id="70075"/>
    <lineage>
        <taxon>Eukaryota</taxon>
        <taxon>Sar</taxon>
        <taxon>Alveolata</taxon>
        <taxon>Ciliophora</taxon>
        <taxon>Intramacronucleata</taxon>
        <taxon>Armophorea</taxon>
        <taxon>Clevelandellida</taxon>
        <taxon>Nyctotheridae</taxon>
        <taxon>Nyctotherus</taxon>
    </lineage>
</organism>
<dbReference type="Pfam" id="PF00164">
    <property type="entry name" value="Ribosom_S12_S23"/>
    <property type="match status" value="1"/>
</dbReference>
<name>F1AAL9_NYCOV</name>
<dbReference type="PIRSF" id="PIRSF002133">
    <property type="entry name" value="Ribosomal_S12/S23"/>
    <property type="match status" value="1"/>
</dbReference>
<dbReference type="InterPro" id="IPR012340">
    <property type="entry name" value="NA-bd_OB-fold"/>
</dbReference>
<protein>
    <submittedName>
        <fullName evidence="4">Ribosomal protein S12</fullName>
    </submittedName>
</protein>
<comment type="similarity">
    <text evidence="1">Belongs to the universal ribosomal protein uS12 family.</text>
</comment>
<evidence type="ECO:0000256" key="2">
    <source>
        <dbReference type="ARBA" id="ARBA00022980"/>
    </source>
</evidence>
<evidence type="ECO:0000256" key="3">
    <source>
        <dbReference type="ARBA" id="ARBA00023274"/>
    </source>
</evidence>